<accession>A0A6S6UFZ9</accession>
<keyword evidence="3" id="KW-0378">Hydrolase</keyword>
<dbReference type="GO" id="GO:0016985">
    <property type="term" value="F:mannan endo-1,4-beta-mannosidase activity"/>
    <property type="evidence" value="ECO:0007669"/>
    <property type="project" value="TreeGrafter"/>
</dbReference>
<reference evidence="6" key="1">
    <citation type="submission" date="2020-01" db="EMBL/GenBank/DDBJ databases">
        <authorList>
            <person name="Meier V. D."/>
            <person name="Meier V D."/>
        </authorList>
    </citation>
    <scope>NUCLEOTIDE SEQUENCE</scope>
    <source>
        <strain evidence="6">HLG_WM_MAG_10</strain>
    </source>
</reference>
<evidence type="ECO:0000256" key="4">
    <source>
        <dbReference type="ARBA" id="ARBA00023295"/>
    </source>
</evidence>
<dbReference type="InterPro" id="IPR001547">
    <property type="entry name" value="Glyco_hydro_5"/>
</dbReference>
<dbReference type="PANTHER" id="PTHR31451:SF40">
    <property type="entry name" value="GLYCOSIDE HYDROLASE FAMILY 5 DOMAIN-CONTAINING PROTEIN"/>
    <property type="match status" value="1"/>
</dbReference>
<evidence type="ECO:0000256" key="2">
    <source>
        <dbReference type="ARBA" id="ARBA00012706"/>
    </source>
</evidence>
<gene>
    <name evidence="6" type="ORF">HELGO_WM60402</name>
</gene>
<dbReference type="AlphaFoldDB" id="A0A6S6UFZ9"/>
<dbReference type="Pfam" id="PF26410">
    <property type="entry name" value="GH5_mannosidase"/>
    <property type="match status" value="1"/>
</dbReference>
<dbReference type="SUPFAM" id="SSF51445">
    <property type="entry name" value="(Trans)glycosidases"/>
    <property type="match status" value="1"/>
</dbReference>
<evidence type="ECO:0000259" key="5">
    <source>
        <dbReference type="Pfam" id="PF26410"/>
    </source>
</evidence>
<evidence type="ECO:0000256" key="3">
    <source>
        <dbReference type="ARBA" id="ARBA00022801"/>
    </source>
</evidence>
<dbReference type="GO" id="GO:0000272">
    <property type="term" value="P:polysaccharide catabolic process"/>
    <property type="evidence" value="ECO:0007669"/>
    <property type="project" value="InterPro"/>
</dbReference>
<organism evidence="6">
    <name type="scientific">uncultured Aureispira sp</name>
    <dbReference type="NCBI Taxonomy" id="1331704"/>
    <lineage>
        <taxon>Bacteria</taxon>
        <taxon>Pseudomonadati</taxon>
        <taxon>Bacteroidota</taxon>
        <taxon>Saprospiria</taxon>
        <taxon>Saprospirales</taxon>
        <taxon>Saprospiraceae</taxon>
        <taxon>Aureispira</taxon>
        <taxon>environmental samples</taxon>
    </lineage>
</organism>
<dbReference type="InterPro" id="IPR017853">
    <property type="entry name" value="GH"/>
</dbReference>
<keyword evidence="4" id="KW-0326">Glycosidase</keyword>
<name>A0A6S6UFZ9_9BACT</name>
<dbReference type="InterPro" id="IPR045053">
    <property type="entry name" value="MAN-like"/>
</dbReference>
<dbReference type="PANTHER" id="PTHR31451">
    <property type="match status" value="1"/>
</dbReference>
<dbReference type="EC" id="3.2.1.78" evidence="2"/>
<evidence type="ECO:0000256" key="1">
    <source>
        <dbReference type="ARBA" id="ARBA00001678"/>
    </source>
</evidence>
<comment type="catalytic activity">
    <reaction evidence="1">
        <text>Random hydrolysis of (1-&gt;4)-beta-D-mannosidic linkages in mannans, galactomannans and glucomannans.</text>
        <dbReference type="EC" id="3.2.1.78"/>
    </reaction>
</comment>
<evidence type="ECO:0000313" key="6">
    <source>
        <dbReference type="EMBL" id="CAA6829461.1"/>
    </source>
</evidence>
<dbReference type="EMBL" id="CACVAQ010000494">
    <property type="protein sequence ID" value="CAA6829461.1"/>
    <property type="molecule type" value="Genomic_DNA"/>
</dbReference>
<sequence>MKQLSIILMAAFFSSFFPKPEQPIPLATPPEGFISVEGTEFKLNGKPYRFIGTNFWYGMHLGVPAQRERLINELDQLQAIGCNNLRIMVGSEGPGDEKYRVQPPLMIKPFEYNEDILEGLDFLLVEMQKRDIHGVLVLGNFWHWSGGFAQYLSWLDGKPIPYPSLDGGVSWGVYMDYTFRFYSNKRAKNWFKAHVKKIVARTNSVTGKPYKDDPTIMAWQLANEPKCGVKVGAYRNWIRQTTKFIREMDPNHLISTGSEGIMSESLFGNRRKNFIKNHSMGIDYLTAHIWIQNWGWYDPHKIPTLETSQKKAIAYLDKHIEIAKEMNMPVVLEEFGISRDAESYDATSTVVQRDSYFKFMFEYLEKNINEGSPYQGMNFWAWGGEGRPRIPRAVYEAGDDLIGDPPHEYQGWYSVYNTDTTTLQLIKTFTDKF</sequence>
<proteinExistence type="predicted"/>
<dbReference type="Gene3D" id="3.20.20.80">
    <property type="entry name" value="Glycosidases"/>
    <property type="match status" value="1"/>
</dbReference>
<feature type="domain" description="Glycoside hydrolase family 5" evidence="5">
    <location>
        <begin position="32"/>
        <end position="432"/>
    </location>
</feature>
<protein>
    <recommendedName>
        <fullName evidence="2">mannan endo-1,4-beta-mannosidase</fullName>
        <ecNumber evidence="2">3.2.1.78</ecNumber>
    </recommendedName>
</protein>